<evidence type="ECO:0000313" key="2">
    <source>
        <dbReference type="Proteomes" id="UP000003692"/>
    </source>
</evidence>
<dbReference type="AlphaFoldDB" id="D4F573"/>
<dbReference type="InterPro" id="IPR006487">
    <property type="entry name" value="Phage_lambda_L"/>
</dbReference>
<dbReference type="Pfam" id="PF05100">
    <property type="entry name" value="Phage_tail_L"/>
    <property type="match status" value="1"/>
</dbReference>
<dbReference type="GO" id="GO:0030430">
    <property type="term" value="C:host cell cytoplasm"/>
    <property type="evidence" value="ECO:0007669"/>
    <property type="project" value="InterPro"/>
</dbReference>
<proteinExistence type="predicted"/>
<organism evidence="1 2">
    <name type="scientific">Edwardsiella tarda ATCC 23685</name>
    <dbReference type="NCBI Taxonomy" id="500638"/>
    <lineage>
        <taxon>Bacteria</taxon>
        <taxon>Pseudomonadati</taxon>
        <taxon>Pseudomonadota</taxon>
        <taxon>Gammaproteobacteria</taxon>
        <taxon>Enterobacterales</taxon>
        <taxon>Hafniaceae</taxon>
        <taxon>Edwardsiella</taxon>
    </lineage>
</organism>
<sequence>MMQQIPQATCNELTQVALSAKIDLWEFDLTAIGGECYFFCNQVNAKGEPITWQGRQYQCYPVECGGVEMKGKGVSNRPTLALSNLFGLVTGMAEDLQSLVGAKVIRRQVYARFLDAVNFPHGNPDADPEQEAVAHYIVEQLSQLTNETATFVLASPVETDGALFPGRIMLADTCAWVYRSDECGYVGPPVADEFDQPTTDPLRDKCSRCRRGCELRHNVSRAGFFASINKLSR</sequence>
<reference evidence="1 2" key="1">
    <citation type="submission" date="2010-02" db="EMBL/GenBank/DDBJ databases">
        <authorList>
            <person name="Weinstock G."/>
            <person name="Sodergren E."/>
            <person name="Clifton S."/>
            <person name="Fulton L."/>
            <person name="Fulton B."/>
            <person name="Courtney L."/>
            <person name="Fronick C."/>
            <person name="Harrison M."/>
            <person name="Strong C."/>
            <person name="Farmer C."/>
            <person name="Delahaunty K."/>
            <person name="Markovic C."/>
            <person name="Hall O."/>
            <person name="Minx P."/>
            <person name="Tomlinson C."/>
            <person name="Mitreva M."/>
            <person name="Nelson J."/>
            <person name="Hou S."/>
            <person name="Wollam A."/>
            <person name="Pepin K.H."/>
            <person name="Johnson M."/>
            <person name="Bhonagiri V."/>
            <person name="Zhang X."/>
            <person name="Suruliraj S."/>
            <person name="Warren W."/>
            <person name="Chinwalla A."/>
            <person name="Mardis E.R."/>
            <person name="Wilson R.K."/>
        </authorList>
    </citation>
    <scope>NUCLEOTIDE SEQUENCE [LARGE SCALE GENOMIC DNA]</scope>
    <source>
        <strain evidence="1 2">ATCC 23685</strain>
    </source>
</reference>
<evidence type="ECO:0000313" key="1">
    <source>
        <dbReference type="EMBL" id="EFE23100.1"/>
    </source>
</evidence>
<dbReference type="HOGENOM" id="CLU_077143_0_0_6"/>
<dbReference type="Proteomes" id="UP000003692">
    <property type="component" value="Unassembled WGS sequence"/>
</dbReference>
<name>D4F573_EDWTA</name>
<protein>
    <submittedName>
        <fullName evidence="1">Phage minor tail protein L</fullName>
    </submittedName>
</protein>
<dbReference type="EMBL" id="ADGK01000127">
    <property type="protein sequence ID" value="EFE23100.1"/>
    <property type="molecule type" value="Genomic_DNA"/>
</dbReference>
<gene>
    <name evidence="1" type="ORF">EDWATA_01901</name>
</gene>
<accession>D4F573</accession>
<dbReference type="GO" id="GO:0046718">
    <property type="term" value="P:symbiont entry into host cell"/>
    <property type="evidence" value="ECO:0007669"/>
    <property type="project" value="InterPro"/>
</dbReference>
<comment type="caution">
    <text evidence="1">The sequence shown here is derived from an EMBL/GenBank/DDBJ whole genome shotgun (WGS) entry which is preliminary data.</text>
</comment>
<dbReference type="NCBIfam" id="TIGR01600">
    <property type="entry name" value="phage_tail_L"/>
    <property type="match status" value="1"/>
</dbReference>
<dbReference type="GO" id="GO:0051536">
    <property type="term" value="F:iron-sulfur cluster binding"/>
    <property type="evidence" value="ECO:0007669"/>
    <property type="project" value="InterPro"/>
</dbReference>